<feature type="domain" description="Response regulatory" evidence="5">
    <location>
        <begin position="484"/>
        <end position="523"/>
    </location>
</feature>
<feature type="non-terminal residue" evidence="6">
    <location>
        <position position="523"/>
    </location>
</feature>
<evidence type="ECO:0000256" key="2">
    <source>
        <dbReference type="ARBA" id="ARBA00012438"/>
    </source>
</evidence>
<dbReference type="PANTHER" id="PTHR45339:SF5">
    <property type="entry name" value="HISTIDINE KINASE"/>
    <property type="match status" value="1"/>
</dbReference>
<dbReference type="EC" id="2.7.13.3" evidence="2"/>
<reference evidence="6" key="1">
    <citation type="journal article" date="2020" name="mSystems">
        <title>Genome- and Community-Level Interaction Insights into Carbon Utilization and Element Cycling Functions of Hydrothermarchaeota in Hydrothermal Sediment.</title>
        <authorList>
            <person name="Zhou Z."/>
            <person name="Liu Y."/>
            <person name="Xu W."/>
            <person name="Pan J."/>
            <person name="Luo Z.H."/>
            <person name="Li M."/>
        </authorList>
    </citation>
    <scope>NUCLEOTIDE SEQUENCE [LARGE SCALE GENOMIC DNA]</scope>
    <source>
        <strain evidence="6">HyVt-76</strain>
    </source>
</reference>
<accession>A0A7V5H425</accession>
<comment type="catalytic activity">
    <reaction evidence="1">
        <text>ATP + protein L-histidine = ADP + protein N-phospho-L-histidine.</text>
        <dbReference type="EC" id="2.7.13.3"/>
    </reaction>
</comment>
<evidence type="ECO:0000256" key="3">
    <source>
        <dbReference type="ARBA" id="ARBA00022553"/>
    </source>
</evidence>
<proteinExistence type="predicted"/>
<protein>
    <recommendedName>
        <fullName evidence="2">histidine kinase</fullName>
        <ecNumber evidence="2">2.7.13.3</ecNumber>
    </recommendedName>
</protein>
<dbReference type="EMBL" id="DRTD01000509">
    <property type="protein sequence ID" value="HHE55489.1"/>
    <property type="molecule type" value="Genomic_DNA"/>
</dbReference>
<dbReference type="Gene3D" id="3.40.50.2300">
    <property type="match status" value="2"/>
</dbReference>
<name>A0A7V5H425_CALAY</name>
<dbReference type="SMART" id="SM00448">
    <property type="entry name" value="REC"/>
    <property type="match status" value="1"/>
</dbReference>
<dbReference type="Pfam" id="PF00072">
    <property type="entry name" value="Response_reg"/>
    <property type="match status" value="1"/>
</dbReference>
<sequence>MTTLNEPLEILQIIEAGADFLFLKEFEQGALSAFINDVLKNKTLVDQIRPKVILKSIYLGDERTLSTSDQQLLNLLLSTYRSALQAYQRYYHFKFEFNKLQKQLSHKNSANINIDPTLLNSFISEFRTPLNNMLHLIDLLKTSNDQQEREIQAQLANINTDYLLTLLNDLQKAIDYQLKGEPLPVSEIEFNLRDCIEDAVSPFVIKTGEKQIDLTVYIAPDLPFFIKSDPNYLKHLIFYVLDLIFLNLEKCSLLLEAIPAEEGQFQINFTFPKNEKLNAMFSITNNHSPLAFFEYYRKNLKYKIQLKEAEADQQRIEALVPFRKAEDRSEIQQSDLSNIRVLICSDQWMSGLVLEELLKQWAMKVKVCNDLKKLDAFLLQAKQAGQPFQVLIFDARPNEDAHFELLKQIAFSDQYPKPEIILLTNFGKPGDAKRSLESGIAAYLLKPVRSRELKKAIQAVLSKSKPDSGLVTRHSLKEAETPFRILVAEDNRVNQKLMLSVLKKSGFEVELATNGQEAVEMFK</sequence>
<evidence type="ECO:0000259" key="5">
    <source>
        <dbReference type="PROSITE" id="PS50110"/>
    </source>
</evidence>
<dbReference type="PROSITE" id="PS50110">
    <property type="entry name" value="RESPONSE_REGULATORY"/>
    <property type="match status" value="2"/>
</dbReference>
<gene>
    <name evidence="6" type="ORF">ENL21_06880</name>
</gene>
<evidence type="ECO:0000256" key="4">
    <source>
        <dbReference type="PROSITE-ProRule" id="PRU00169"/>
    </source>
</evidence>
<dbReference type="InterPro" id="IPR011006">
    <property type="entry name" value="CheY-like_superfamily"/>
</dbReference>
<dbReference type="PANTHER" id="PTHR45339">
    <property type="entry name" value="HYBRID SIGNAL TRANSDUCTION HISTIDINE KINASE J"/>
    <property type="match status" value="1"/>
</dbReference>
<dbReference type="GO" id="GO:0000155">
    <property type="term" value="F:phosphorelay sensor kinase activity"/>
    <property type="evidence" value="ECO:0007669"/>
    <property type="project" value="InterPro"/>
</dbReference>
<dbReference type="Proteomes" id="UP000886111">
    <property type="component" value="Unassembled WGS sequence"/>
</dbReference>
<feature type="domain" description="Response regulatory" evidence="5">
    <location>
        <begin position="340"/>
        <end position="461"/>
    </location>
</feature>
<dbReference type="InterPro" id="IPR001789">
    <property type="entry name" value="Sig_transdc_resp-reg_receiver"/>
</dbReference>
<dbReference type="SUPFAM" id="SSF52172">
    <property type="entry name" value="CheY-like"/>
    <property type="match status" value="2"/>
</dbReference>
<organism evidence="6">
    <name type="scientific">Caldithrix abyssi</name>
    <dbReference type="NCBI Taxonomy" id="187145"/>
    <lineage>
        <taxon>Bacteria</taxon>
        <taxon>Pseudomonadati</taxon>
        <taxon>Calditrichota</taxon>
        <taxon>Calditrichia</taxon>
        <taxon>Calditrichales</taxon>
        <taxon>Calditrichaceae</taxon>
        <taxon>Caldithrix</taxon>
    </lineage>
</organism>
<comment type="caution">
    <text evidence="4">Lacks conserved residue(s) required for the propagation of feature annotation.</text>
</comment>
<comment type="caution">
    <text evidence="6">The sequence shown here is derived from an EMBL/GenBank/DDBJ whole genome shotgun (WGS) entry which is preliminary data.</text>
</comment>
<evidence type="ECO:0000256" key="1">
    <source>
        <dbReference type="ARBA" id="ARBA00000085"/>
    </source>
</evidence>
<feature type="modified residue" description="4-aspartylphosphate" evidence="4">
    <location>
        <position position="394"/>
    </location>
</feature>
<evidence type="ECO:0000313" key="6">
    <source>
        <dbReference type="EMBL" id="HHE55489.1"/>
    </source>
</evidence>
<dbReference type="InterPro" id="IPR003661">
    <property type="entry name" value="HisK_dim/P_dom"/>
</dbReference>
<dbReference type="AlphaFoldDB" id="A0A7V5H425"/>
<dbReference type="CDD" id="cd00082">
    <property type="entry name" value="HisKA"/>
    <property type="match status" value="1"/>
</dbReference>
<keyword evidence="3 4" id="KW-0597">Phosphoprotein</keyword>